<reference evidence="1" key="2">
    <citation type="submission" date="2020-11" db="EMBL/GenBank/DDBJ databases">
        <authorList>
            <person name="McCartney M.A."/>
            <person name="Auch B."/>
            <person name="Kono T."/>
            <person name="Mallez S."/>
            <person name="Becker A."/>
            <person name="Gohl D.M."/>
            <person name="Silverstein K.A.T."/>
            <person name="Koren S."/>
            <person name="Bechman K.B."/>
            <person name="Herman A."/>
            <person name="Abrahante J.E."/>
            <person name="Garbe J."/>
        </authorList>
    </citation>
    <scope>NUCLEOTIDE SEQUENCE</scope>
    <source>
        <strain evidence="1">Duluth1</strain>
        <tissue evidence="1">Whole animal</tissue>
    </source>
</reference>
<gene>
    <name evidence="1" type="ORF">DPMN_154386</name>
</gene>
<evidence type="ECO:0000313" key="1">
    <source>
        <dbReference type="EMBL" id="KAH3800745.1"/>
    </source>
</evidence>
<sequence>MYEHLVSSKRTTKEVVIEHVVWSRSCRRGAGRFSPVVEEPVVSFRSVSWRSGSFWSWRRGTCRSDLIVEELVVS</sequence>
<dbReference type="EMBL" id="JAIWYP010000007">
    <property type="protein sequence ID" value="KAH3800745.1"/>
    <property type="molecule type" value="Genomic_DNA"/>
</dbReference>
<protein>
    <submittedName>
        <fullName evidence="1">Uncharacterized protein</fullName>
    </submittedName>
</protein>
<dbReference type="Proteomes" id="UP000828390">
    <property type="component" value="Unassembled WGS sequence"/>
</dbReference>
<dbReference type="AlphaFoldDB" id="A0A9D4FQP2"/>
<evidence type="ECO:0000313" key="2">
    <source>
        <dbReference type="Proteomes" id="UP000828390"/>
    </source>
</evidence>
<comment type="caution">
    <text evidence="1">The sequence shown here is derived from an EMBL/GenBank/DDBJ whole genome shotgun (WGS) entry which is preliminary data.</text>
</comment>
<proteinExistence type="predicted"/>
<reference evidence="1" key="1">
    <citation type="journal article" date="2019" name="bioRxiv">
        <title>The Genome of the Zebra Mussel, Dreissena polymorpha: A Resource for Invasive Species Research.</title>
        <authorList>
            <person name="McCartney M.A."/>
            <person name="Auch B."/>
            <person name="Kono T."/>
            <person name="Mallez S."/>
            <person name="Zhang Y."/>
            <person name="Obille A."/>
            <person name="Becker A."/>
            <person name="Abrahante J.E."/>
            <person name="Garbe J."/>
            <person name="Badalamenti J.P."/>
            <person name="Herman A."/>
            <person name="Mangelson H."/>
            <person name="Liachko I."/>
            <person name="Sullivan S."/>
            <person name="Sone E.D."/>
            <person name="Koren S."/>
            <person name="Silverstein K.A.T."/>
            <person name="Beckman K.B."/>
            <person name="Gohl D.M."/>
        </authorList>
    </citation>
    <scope>NUCLEOTIDE SEQUENCE</scope>
    <source>
        <strain evidence="1">Duluth1</strain>
        <tissue evidence="1">Whole animal</tissue>
    </source>
</reference>
<organism evidence="1 2">
    <name type="scientific">Dreissena polymorpha</name>
    <name type="common">Zebra mussel</name>
    <name type="synonym">Mytilus polymorpha</name>
    <dbReference type="NCBI Taxonomy" id="45954"/>
    <lineage>
        <taxon>Eukaryota</taxon>
        <taxon>Metazoa</taxon>
        <taxon>Spiralia</taxon>
        <taxon>Lophotrochozoa</taxon>
        <taxon>Mollusca</taxon>
        <taxon>Bivalvia</taxon>
        <taxon>Autobranchia</taxon>
        <taxon>Heteroconchia</taxon>
        <taxon>Euheterodonta</taxon>
        <taxon>Imparidentia</taxon>
        <taxon>Neoheterodontei</taxon>
        <taxon>Myida</taxon>
        <taxon>Dreissenoidea</taxon>
        <taxon>Dreissenidae</taxon>
        <taxon>Dreissena</taxon>
    </lineage>
</organism>
<accession>A0A9D4FQP2</accession>
<name>A0A9D4FQP2_DREPO</name>
<keyword evidence="2" id="KW-1185">Reference proteome</keyword>